<gene>
    <name evidence="2" type="primary">BnaC09g28440D</name>
    <name evidence="1" type="ORF">DARMORV10_C09P41840.1</name>
    <name evidence="2" type="ORF">GSBRNA2T00038627001</name>
</gene>
<reference evidence="2" key="2">
    <citation type="submission" date="2014-06" db="EMBL/GenBank/DDBJ databases">
        <authorList>
            <person name="Genoscope - CEA"/>
        </authorList>
    </citation>
    <scope>NUCLEOTIDE SEQUENCE</scope>
</reference>
<dbReference type="EMBL" id="LK032210">
    <property type="protein sequence ID" value="CDY27817.1"/>
    <property type="molecule type" value="Genomic_DNA"/>
</dbReference>
<reference evidence="1" key="3">
    <citation type="submission" date="2021-01" db="EMBL/GenBank/DDBJ databases">
        <authorList>
            <consortium name="Genoscope - CEA"/>
            <person name="William W."/>
        </authorList>
    </citation>
    <scope>NUCLEOTIDE SEQUENCE</scope>
</reference>
<dbReference type="Proteomes" id="UP000028999">
    <property type="component" value="Unassembled WGS sequence"/>
</dbReference>
<dbReference type="AlphaFoldDB" id="A0A078GRL8"/>
<accession>A0A078GRL8</accession>
<dbReference type="Proteomes" id="UP001295469">
    <property type="component" value="Chromosome C09"/>
</dbReference>
<evidence type="ECO:0000313" key="2">
    <source>
        <dbReference type="EMBL" id="CDY27817.1"/>
    </source>
</evidence>
<dbReference type="Gramene" id="CDY27817">
    <property type="protein sequence ID" value="CDY27817"/>
    <property type="gene ID" value="GSBRNA2T00038627001"/>
</dbReference>
<name>A0A078GRL8_BRANA</name>
<evidence type="ECO:0000313" key="1">
    <source>
        <dbReference type="EMBL" id="CAF1754951.1"/>
    </source>
</evidence>
<keyword evidence="3" id="KW-1185">Reference proteome</keyword>
<reference evidence="2 3" key="1">
    <citation type="journal article" date="2014" name="Science">
        <title>Plant genetics. Early allopolyploid evolution in the post-Neolithic Brassica napus oilseed genome.</title>
        <authorList>
            <person name="Chalhoub B."/>
            <person name="Denoeud F."/>
            <person name="Liu S."/>
            <person name="Parkin I.A."/>
            <person name="Tang H."/>
            <person name="Wang X."/>
            <person name="Chiquet J."/>
            <person name="Belcram H."/>
            <person name="Tong C."/>
            <person name="Samans B."/>
            <person name="Correa M."/>
            <person name="Da Silva C."/>
            <person name="Just J."/>
            <person name="Falentin C."/>
            <person name="Koh C.S."/>
            <person name="Le Clainche I."/>
            <person name="Bernard M."/>
            <person name="Bento P."/>
            <person name="Noel B."/>
            <person name="Labadie K."/>
            <person name="Alberti A."/>
            <person name="Charles M."/>
            <person name="Arnaud D."/>
            <person name="Guo H."/>
            <person name="Daviaud C."/>
            <person name="Alamery S."/>
            <person name="Jabbari K."/>
            <person name="Zhao M."/>
            <person name="Edger P.P."/>
            <person name="Chelaifa H."/>
            <person name="Tack D."/>
            <person name="Lassalle G."/>
            <person name="Mestiri I."/>
            <person name="Schnel N."/>
            <person name="Le Paslier M.C."/>
            <person name="Fan G."/>
            <person name="Renault V."/>
            <person name="Bayer P.E."/>
            <person name="Golicz A.A."/>
            <person name="Manoli S."/>
            <person name="Lee T.H."/>
            <person name="Thi V.H."/>
            <person name="Chalabi S."/>
            <person name="Hu Q."/>
            <person name="Fan C."/>
            <person name="Tollenaere R."/>
            <person name="Lu Y."/>
            <person name="Battail C."/>
            <person name="Shen J."/>
            <person name="Sidebottom C.H."/>
            <person name="Wang X."/>
            <person name="Canaguier A."/>
            <person name="Chauveau A."/>
            <person name="Berard A."/>
            <person name="Deniot G."/>
            <person name="Guan M."/>
            <person name="Liu Z."/>
            <person name="Sun F."/>
            <person name="Lim Y.P."/>
            <person name="Lyons E."/>
            <person name="Town C.D."/>
            <person name="Bancroft I."/>
            <person name="Wang X."/>
            <person name="Meng J."/>
            <person name="Ma J."/>
            <person name="Pires J.C."/>
            <person name="King G.J."/>
            <person name="Brunel D."/>
            <person name="Delourme R."/>
            <person name="Renard M."/>
            <person name="Aury J.M."/>
            <person name="Adams K.L."/>
            <person name="Batley J."/>
            <person name="Snowdon R.J."/>
            <person name="Tost J."/>
            <person name="Edwards D."/>
            <person name="Zhou Y."/>
            <person name="Hua W."/>
            <person name="Sharpe A.G."/>
            <person name="Paterson A.H."/>
            <person name="Guan C."/>
            <person name="Wincker P."/>
        </authorList>
    </citation>
    <scope>NUCLEOTIDE SEQUENCE [LARGE SCALE GENOMIC DNA]</scope>
    <source>
        <strain evidence="3">cv. Darmor-bzh</strain>
    </source>
</reference>
<organism evidence="2 3">
    <name type="scientific">Brassica napus</name>
    <name type="common">Rape</name>
    <dbReference type="NCBI Taxonomy" id="3708"/>
    <lineage>
        <taxon>Eukaryota</taxon>
        <taxon>Viridiplantae</taxon>
        <taxon>Streptophyta</taxon>
        <taxon>Embryophyta</taxon>
        <taxon>Tracheophyta</taxon>
        <taxon>Spermatophyta</taxon>
        <taxon>Magnoliopsida</taxon>
        <taxon>eudicotyledons</taxon>
        <taxon>Gunneridae</taxon>
        <taxon>Pentapetalae</taxon>
        <taxon>rosids</taxon>
        <taxon>malvids</taxon>
        <taxon>Brassicales</taxon>
        <taxon>Brassicaceae</taxon>
        <taxon>Brassiceae</taxon>
        <taxon>Brassica</taxon>
    </lineage>
</organism>
<dbReference type="Gene3D" id="2.40.50.140">
    <property type="entry name" value="Nucleic acid-binding proteins"/>
    <property type="match status" value="1"/>
</dbReference>
<dbReference type="InterPro" id="IPR012340">
    <property type="entry name" value="NA-bd_OB-fold"/>
</dbReference>
<evidence type="ECO:0000313" key="3">
    <source>
        <dbReference type="Proteomes" id="UP000028999"/>
    </source>
</evidence>
<sequence>MHLLVSTDTGLQSVAPLLKGYATVENLTISELNEFVIAALSQDIDFMCSGKVTDIKMDKGWCYIACSKCTKKLLCTDSALTCVHCDNTHAVGALWYVTHCIILFLSVSVCVHNHIST</sequence>
<dbReference type="SUPFAM" id="SSF50249">
    <property type="entry name" value="Nucleic acid-binding proteins"/>
    <property type="match status" value="1"/>
</dbReference>
<proteinExistence type="predicted"/>
<protein>
    <submittedName>
        <fullName evidence="1">(rape) hypothetical protein</fullName>
    </submittedName>
    <submittedName>
        <fullName evidence="2">BnaC09g28440D protein</fullName>
    </submittedName>
</protein>
<dbReference type="EMBL" id="HG994373">
    <property type="protein sequence ID" value="CAF1754951.1"/>
    <property type="molecule type" value="Genomic_DNA"/>
</dbReference>
<dbReference type="PaxDb" id="3708-A0A078GRL8"/>